<dbReference type="Pfam" id="PF14493">
    <property type="entry name" value="HTH_40"/>
    <property type="match status" value="1"/>
</dbReference>
<accession>A6IVT7</accession>
<sequence length="170" mass="18901">MRIESLPEHSIAENRLLPLTAVGMHLAQAVKAGHPLDMERAGLTPETRKIIMDVIRNPPINSDMYKVKLIRMLVPENIDTYLIHMMIEILESGSHGRTQPSCDSNRKRCLPSPAESCGSFKKSKEMVTETKAPSEMSQRKLPEWFVKGNVPLAATGSSSMAKTKKKGLFS</sequence>
<dbReference type="EMBL" id="CH473970">
    <property type="protein sequence ID" value="EDM09135.1"/>
    <property type="molecule type" value="Genomic_DNA"/>
</dbReference>
<name>A6IVT7_RAT</name>
<evidence type="ECO:0000313" key="3">
    <source>
        <dbReference type="EMBL" id="EDM09135.1"/>
    </source>
</evidence>
<protein>
    <submittedName>
        <fullName evidence="3">RCG43045, isoform CRA_a</fullName>
    </submittedName>
</protein>
<proteinExistence type="predicted"/>
<evidence type="ECO:0000256" key="1">
    <source>
        <dbReference type="SAM" id="MobiDB-lite"/>
    </source>
</evidence>
<feature type="region of interest" description="Disordered" evidence="1">
    <location>
        <begin position="121"/>
        <end position="140"/>
    </location>
</feature>
<evidence type="ECO:0000313" key="4">
    <source>
        <dbReference type="Proteomes" id="UP000234681"/>
    </source>
</evidence>
<dbReference type="AlphaFoldDB" id="A6IVT7"/>
<reference evidence="3 4" key="1">
    <citation type="submission" date="2005-09" db="EMBL/GenBank/DDBJ databases">
        <authorList>
            <person name="Mural R.J."/>
            <person name="Li P.W."/>
            <person name="Adams M.D."/>
            <person name="Amanatides P.G."/>
            <person name="Baden-Tillson H."/>
            <person name="Barnstead M."/>
            <person name="Chin S.H."/>
            <person name="Dew I."/>
            <person name="Evans C.A."/>
            <person name="Ferriera S."/>
            <person name="Flanigan M."/>
            <person name="Fosler C."/>
            <person name="Glodek A."/>
            <person name="Gu Z."/>
            <person name="Holt R.A."/>
            <person name="Jennings D."/>
            <person name="Kraft C.L."/>
            <person name="Lu F."/>
            <person name="Nguyen T."/>
            <person name="Nusskern D.R."/>
            <person name="Pfannkoch C.M."/>
            <person name="Sitter C."/>
            <person name="Sutton G.G."/>
            <person name="Venter J.C."/>
            <person name="Wang Z."/>
            <person name="Woodage T."/>
            <person name="Zheng X.H."/>
            <person name="Zhong F."/>
        </authorList>
    </citation>
    <scope>NUCLEOTIDE SEQUENCE [LARGE SCALE GENOMIC DNA]</scope>
    <source>
        <strain>BN</strain>
        <strain evidence="4">Sprague-Dawley</strain>
    </source>
</reference>
<gene>
    <name evidence="3" type="ORF">rCG_43045</name>
</gene>
<dbReference type="Proteomes" id="UP000234681">
    <property type="component" value="Chromosome 16"/>
</dbReference>
<organism evidence="3 4">
    <name type="scientific">Rattus norvegicus</name>
    <name type="common">Rat</name>
    <dbReference type="NCBI Taxonomy" id="10116"/>
    <lineage>
        <taxon>Eukaryota</taxon>
        <taxon>Metazoa</taxon>
        <taxon>Chordata</taxon>
        <taxon>Craniata</taxon>
        <taxon>Vertebrata</taxon>
        <taxon>Euteleostomi</taxon>
        <taxon>Mammalia</taxon>
        <taxon>Eutheria</taxon>
        <taxon>Euarchontoglires</taxon>
        <taxon>Glires</taxon>
        <taxon>Rodentia</taxon>
        <taxon>Myomorpha</taxon>
        <taxon>Muroidea</taxon>
        <taxon>Muridae</taxon>
        <taxon>Murinae</taxon>
        <taxon>Rattus</taxon>
    </lineage>
</organism>
<dbReference type="InterPro" id="IPR029491">
    <property type="entry name" value="Helicase_HTH"/>
</dbReference>
<evidence type="ECO:0000259" key="2">
    <source>
        <dbReference type="Pfam" id="PF14493"/>
    </source>
</evidence>
<feature type="domain" description="Helicase Helix-turn-helix" evidence="2">
    <location>
        <begin position="9"/>
        <end position="87"/>
    </location>
</feature>